<dbReference type="Proteomes" id="UP000821845">
    <property type="component" value="Chromosome 4"/>
</dbReference>
<sequence>MWEGGRSRSDSRGRCAPPALRWPSRGPESWSRAPVSLPGCSTSERRSAHWPRGGVRALGGECRVCTSGYDAAWSCGRWWRENGAGRPKRLAGINLLARGGRGGGGGDARRMRAETARAT</sequence>
<comment type="caution">
    <text evidence="1">The sequence shown here is derived from an EMBL/GenBank/DDBJ whole genome shotgun (WGS) entry which is preliminary data.</text>
</comment>
<accession>A0ACB7SFR5</accession>
<dbReference type="EMBL" id="CM023484">
    <property type="protein sequence ID" value="KAH6932922.1"/>
    <property type="molecule type" value="Genomic_DNA"/>
</dbReference>
<evidence type="ECO:0000313" key="2">
    <source>
        <dbReference type="Proteomes" id="UP000821845"/>
    </source>
</evidence>
<evidence type="ECO:0000313" key="1">
    <source>
        <dbReference type="EMBL" id="KAH6932922.1"/>
    </source>
</evidence>
<name>A0ACB7SFR5_HYAAI</name>
<proteinExistence type="predicted"/>
<reference evidence="1" key="1">
    <citation type="submission" date="2020-05" db="EMBL/GenBank/DDBJ databases">
        <title>Large-scale comparative analyses of tick genomes elucidate their genetic diversity and vector capacities.</title>
        <authorList>
            <person name="Jia N."/>
            <person name="Wang J."/>
            <person name="Shi W."/>
            <person name="Du L."/>
            <person name="Sun Y."/>
            <person name="Zhan W."/>
            <person name="Jiang J."/>
            <person name="Wang Q."/>
            <person name="Zhang B."/>
            <person name="Ji P."/>
            <person name="Sakyi L.B."/>
            <person name="Cui X."/>
            <person name="Yuan T."/>
            <person name="Jiang B."/>
            <person name="Yang W."/>
            <person name="Lam T.T.-Y."/>
            <person name="Chang Q."/>
            <person name="Ding S."/>
            <person name="Wang X."/>
            <person name="Zhu J."/>
            <person name="Ruan X."/>
            <person name="Zhao L."/>
            <person name="Wei J."/>
            <person name="Que T."/>
            <person name="Du C."/>
            <person name="Cheng J."/>
            <person name="Dai P."/>
            <person name="Han X."/>
            <person name="Huang E."/>
            <person name="Gao Y."/>
            <person name="Liu J."/>
            <person name="Shao H."/>
            <person name="Ye R."/>
            <person name="Li L."/>
            <person name="Wei W."/>
            <person name="Wang X."/>
            <person name="Wang C."/>
            <person name="Yang T."/>
            <person name="Huo Q."/>
            <person name="Li W."/>
            <person name="Guo W."/>
            <person name="Chen H."/>
            <person name="Zhou L."/>
            <person name="Ni X."/>
            <person name="Tian J."/>
            <person name="Zhou Y."/>
            <person name="Sheng Y."/>
            <person name="Liu T."/>
            <person name="Pan Y."/>
            <person name="Xia L."/>
            <person name="Li J."/>
            <person name="Zhao F."/>
            <person name="Cao W."/>
        </authorList>
    </citation>
    <scope>NUCLEOTIDE SEQUENCE</scope>
    <source>
        <strain evidence="1">Hyas-2018</strain>
    </source>
</reference>
<gene>
    <name evidence="1" type="ORF">HPB50_010688</name>
</gene>
<keyword evidence="2" id="KW-1185">Reference proteome</keyword>
<organism evidence="1 2">
    <name type="scientific">Hyalomma asiaticum</name>
    <name type="common">Tick</name>
    <dbReference type="NCBI Taxonomy" id="266040"/>
    <lineage>
        <taxon>Eukaryota</taxon>
        <taxon>Metazoa</taxon>
        <taxon>Ecdysozoa</taxon>
        <taxon>Arthropoda</taxon>
        <taxon>Chelicerata</taxon>
        <taxon>Arachnida</taxon>
        <taxon>Acari</taxon>
        <taxon>Parasitiformes</taxon>
        <taxon>Ixodida</taxon>
        <taxon>Ixodoidea</taxon>
        <taxon>Ixodidae</taxon>
        <taxon>Hyalomminae</taxon>
        <taxon>Hyalomma</taxon>
    </lineage>
</organism>
<protein>
    <submittedName>
        <fullName evidence="1">Uncharacterized protein</fullName>
    </submittedName>
</protein>